<dbReference type="EMBL" id="DYVE01000262">
    <property type="protein sequence ID" value="HJG28998.1"/>
    <property type="molecule type" value="Genomic_DNA"/>
</dbReference>
<evidence type="ECO:0000259" key="3">
    <source>
        <dbReference type="Pfam" id="PF00496"/>
    </source>
</evidence>
<dbReference type="Pfam" id="PF00496">
    <property type="entry name" value="SBP_bac_5"/>
    <property type="match status" value="1"/>
</dbReference>
<feature type="chain" id="PRO_5039592705" evidence="2">
    <location>
        <begin position="21"/>
        <end position="633"/>
    </location>
</feature>
<feature type="signal peptide" evidence="2">
    <location>
        <begin position="1"/>
        <end position="20"/>
    </location>
</feature>
<dbReference type="Gene3D" id="3.10.105.10">
    <property type="entry name" value="Dipeptide-binding Protein, Domain 3"/>
    <property type="match status" value="1"/>
</dbReference>
<comment type="caution">
    <text evidence="4">The sequence shown here is derived from an EMBL/GenBank/DDBJ whole genome shotgun (WGS) entry which is preliminary data.</text>
</comment>
<dbReference type="AlphaFoldDB" id="A0A921IM04"/>
<dbReference type="InterPro" id="IPR039424">
    <property type="entry name" value="SBP_5"/>
</dbReference>
<sequence>MKNKRLLSLLVAGAMTVSLAACGGQDAVTNNPTESTATETTETAAEPTSERPTEPTGQLVIGTITQVVNEFYDTSFNNNATNYMMYDLIHGCDTVTYTMEGEFAFDDTVVASHEETENEDGTKTYTIKIKDGLVWSDGSAITAKDYVFALLAECSDEMTGVDGYPGNTYTTIVGYDEWHDGTADTFAGVNLIDDMTFSITIKAEELPYHWDISYAAVRPRPMAVIAPGCDVVGGDNGASITGEFTTELLQETINNIDTGYRYNPQVTCGPYLFAGFDEASQQATLKVNPSYHGDYRGVKPVIETLVIRTVSSDTMMNELEAGTVDVLYECSGADTINAGLDLVEEGVAADTTYYRNGYGKVQFDCSQFPTDSEKVRQAIAYCLDRNEFARQYSGGYAAVVDAAYGLAQPEYTENADWLAENMNHYEMNIDTAKKLLEEDGWTLNADGTPYSGTGTRYKDVNGELKPLVITWANTSGNPVSDLLSTMLPTNMAEAGMELQATTMDFATLTSAISHEGDTIYNMYNLATGFATANSPWYNYSEDPQWMTAGYNANWIADSELSNAAGAMKSIPYEDTDAWMEAWRTYIQIWNEKLPDIPLYSDEYYDFYSTKVQGWYNSSIWGWQRAVLDAWVAE</sequence>
<dbReference type="GO" id="GO:0015833">
    <property type="term" value="P:peptide transport"/>
    <property type="evidence" value="ECO:0007669"/>
    <property type="project" value="TreeGrafter"/>
</dbReference>
<dbReference type="Proteomes" id="UP000782880">
    <property type="component" value="Unassembled WGS sequence"/>
</dbReference>
<keyword evidence="2" id="KW-0732">Signal</keyword>
<gene>
    <name evidence="4" type="ORF">K8V20_10215</name>
</gene>
<feature type="region of interest" description="Disordered" evidence="1">
    <location>
        <begin position="24"/>
        <end position="56"/>
    </location>
</feature>
<proteinExistence type="predicted"/>
<evidence type="ECO:0000256" key="1">
    <source>
        <dbReference type="SAM" id="MobiDB-lite"/>
    </source>
</evidence>
<organism evidence="4 5">
    <name type="scientific">Subdoligranulum variabile</name>
    <dbReference type="NCBI Taxonomy" id="214851"/>
    <lineage>
        <taxon>Bacteria</taxon>
        <taxon>Bacillati</taxon>
        <taxon>Bacillota</taxon>
        <taxon>Clostridia</taxon>
        <taxon>Eubacteriales</taxon>
        <taxon>Oscillospiraceae</taxon>
        <taxon>Subdoligranulum</taxon>
    </lineage>
</organism>
<reference evidence="4" key="2">
    <citation type="submission" date="2021-09" db="EMBL/GenBank/DDBJ databases">
        <authorList>
            <person name="Gilroy R."/>
        </authorList>
    </citation>
    <scope>NUCLEOTIDE SEQUENCE</scope>
    <source>
        <strain evidence="4">ChiBcec21-2208</strain>
    </source>
</reference>
<reference evidence="4" key="1">
    <citation type="journal article" date="2021" name="PeerJ">
        <title>Extensive microbial diversity within the chicken gut microbiome revealed by metagenomics and culture.</title>
        <authorList>
            <person name="Gilroy R."/>
            <person name="Ravi A."/>
            <person name="Getino M."/>
            <person name="Pursley I."/>
            <person name="Horton D.L."/>
            <person name="Alikhan N.F."/>
            <person name="Baker D."/>
            <person name="Gharbi K."/>
            <person name="Hall N."/>
            <person name="Watson M."/>
            <person name="Adriaenssens E.M."/>
            <person name="Foster-Nyarko E."/>
            <person name="Jarju S."/>
            <person name="Secka A."/>
            <person name="Antonio M."/>
            <person name="Oren A."/>
            <person name="Chaudhuri R.R."/>
            <person name="La Ragione R."/>
            <person name="Hildebrand F."/>
            <person name="Pallen M.J."/>
        </authorList>
    </citation>
    <scope>NUCLEOTIDE SEQUENCE</scope>
    <source>
        <strain evidence="4">ChiBcec21-2208</strain>
    </source>
</reference>
<name>A0A921IM04_9FIRM</name>
<dbReference type="CDD" id="cd00995">
    <property type="entry name" value="PBP2_NikA_DppA_OppA_like"/>
    <property type="match status" value="1"/>
</dbReference>
<dbReference type="SUPFAM" id="SSF53850">
    <property type="entry name" value="Periplasmic binding protein-like II"/>
    <property type="match status" value="1"/>
</dbReference>
<evidence type="ECO:0000313" key="5">
    <source>
        <dbReference type="Proteomes" id="UP000782880"/>
    </source>
</evidence>
<accession>A0A921IM04</accession>
<dbReference type="PANTHER" id="PTHR30290">
    <property type="entry name" value="PERIPLASMIC BINDING COMPONENT OF ABC TRANSPORTER"/>
    <property type="match status" value="1"/>
</dbReference>
<protein>
    <submittedName>
        <fullName evidence="4">ABC transporter substrate-binding protein</fullName>
    </submittedName>
</protein>
<feature type="domain" description="Solute-binding protein family 5" evidence="3">
    <location>
        <begin position="115"/>
        <end position="539"/>
    </location>
</feature>
<dbReference type="PROSITE" id="PS51257">
    <property type="entry name" value="PROKAR_LIPOPROTEIN"/>
    <property type="match status" value="1"/>
</dbReference>
<evidence type="ECO:0000256" key="2">
    <source>
        <dbReference type="SAM" id="SignalP"/>
    </source>
</evidence>
<dbReference type="GO" id="GO:1904680">
    <property type="term" value="F:peptide transmembrane transporter activity"/>
    <property type="evidence" value="ECO:0007669"/>
    <property type="project" value="TreeGrafter"/>
</dbReference>
<dbReference type="InterPro" id="IPR000914">
    <property type="entry name" value="SBP_5_dom"/>
</dbReference>
<evidence type="ECO:0000313" key="4">
    <source>
        <dbReference type="EMBL" id="HJG28998.1"/>
    </source>
</evidence>
<feature type="compositionally biased region" description="Low complexity" evidence="1">
    <location>
        <begin position="29"/>
        <end position="47"/>
    </location>
</feature>
<dbReference type="Gene3D" id="3.40.190.10">
    <property type="entry name" value="Periplasmic binding protein-like II"/>
    <property type="match status" value="1"/>
</dbReference>